<dbReference type="InterPro" id="IPR000652">
    <property type="entry name" value="Triosephosphate_isomerase"/>
</dbReference>
<dbReference type="AlphaFoldDB" id="A0A1W6LNR6"/>
<feature type="binding site" evidence="7">
    <location>
        <begin position="9"/>
        <end position="11"/>
    </location>
    <ligand>
        <name>substrate</name>
    </ligand>
</feature>
<dbReference type="FunFam" id="3.20.20.70:FF:000016">
    <property type="entry name" value="Triosephosphate isomerase"/>
    <property type="match status" value="1"/>
</dbReference>
<dbReference type="InterPro" id="IPR022896">
    <property type="entry name" value="TrioseP_Isoase_bac/euk"/>
</dbReference>
<dbReference type="UniPathway" id="UPA00109">
    <property type="reaction ID" value="UER00189"/>
</dbReference>
<dbReference type="Proteomes" id="UP000193334">
    <property type="component" value="Chromosome"/>
</dbReference>
<dbReference type="GO" id="GO:0006094">
    <property type="term" value="P:gluconeogenesis"/>
    <property type="evidence" value="ECO:0007669"/>
    <property type="project" value="UniProtKB-UniRule"/>
</dbReference>
<comment type="function">
    <text evidence="7">Involved in the gluconeogenesis. Catalyzes stereospecifically the conversion of dihydroxyacetone phosphate (DHAP) to D-glyceraldehyde-3-phosphate (G3P).</text>
</comment>
<dbReference type="InterPro" id="IPR035990">
    <property type="entry name" value="TIM_sf"/>
</dbReference>
<feature type="active site" description="Proton acceptor" evidence="7">
    <location>
        <position position="168"/>
    </location>
</feature>
<name>A0A1W6LNR6_9BACT</name>
<feature type="binding site" evidence="7">
    <location>
        <position position="214"/>
    </location>
    <ligand>
        <name>substrate</name>
    </ligand>
</feature>
<evidence type="ECO:0000256" key="1">
    <source>
        <dbReference type="ARBA" id="ARBA00004680"/>
    </source>
</evidence>
<dbReference type="InterPro" id="IPR013785">
    <property type="entry name" value="Aldolase_TIM"/>
</dbReference>
<feature type="binding site" evidence="7">
    <location>
        <position position="174"/>
    </location>
    <ligand>
        <name>substrate</name>
    </ligand>
</feature>
<feature type="binding site" evidence="7">
    <location>
        <begin position="235"/>
        <end position="236"/>
    </location>
    <ligand>
        <name>substrate</name>
    </ligand>
</feature>
<dbReference type="RefSeq" id="WP_085756080.1">
    <property type="nucleotide sequence ID" value="NZ_CP021023.1"/>
</dbReference>
<dbReference type="CDD" id="cd00311">
    <property type="entry name" value="TIM"/>
    <property type="match status" value="1"/>
</dbReference>
<dbReference type="EC" id="5.3.1.1" evidence="7 8"/>
<evidence type="ECO:0000313" key="9">
    <source>
        <dbReference type="EMBL" id="ARN57438.1"/>
    </source>
</evidence>
<dbReference type="EMBL" id="CP021023">
    <property type="protein sequence ID" value="ARN57438.1"/>
    <property type="molecule type" value="Genomic_DNA"/>
</dbReference>
<dbReference type="GO" id="GO:0005829">
    <property type="term" value="C:cytosol"/>
    <property type="evidence" value="ECO:0007669"/>
    <property type="project" value="TreeGrafter"/>
</dbReference>
<dbReference type="PANTHER" id="PTHR21139">
    <property type="entry name" value="TRIOSEPHOSPHATE ISOMERASE"/>
    <property type="match status" value="1"/>
</dbReference>
<dbReference type="GO" id="GO:0004807">
    <property type="term" value="F:triose-phosphate isomerase activity"/>
    <property type="evidence" value="ECO:0007669"/>
    <property type="project" value="UniProtKB-UniRule"/>
</dbReference>
<dbReference type="PROSITE" id="PS00171">
    <property type="entry name" value="TIM_1"/>
    <property type="match status" value="1"/>
</dbReference>
<dbReference type="STRING" id="1941349.STSP1_01845"/>
<keyword evidence="6 7" id="KW-0413">Isomerase</keyword>
<dbReference type="UniPathway" id="UPA00138"/>
<keyword evidence="4 7" id="KW-0963">Cytoplasm</keyword>
<evidence type="ECO:0000256" key="2">
    <source>
        <dbReference type="ARBA" id="ARBA00007422"/>
    </source>
</evidence>
<keyword evidence="3 7" id="KW-0312">Gluconeogenesis</keyword>
<comment type="pathway">
    <text evidence="1 7 8">Carbohydrate degradation; glycolysis; D-glyceraldehyde 3-phosphate from glycerone phosphate: step 1/1.</text>
</comment>
<evidence type="ECO:0000256" key="3">
    <source>
        <dbReference type="ARBA" id="ARBA00022432"/>
    </source>
</evidence>
<dbReference type="GO" id="GO:0046166">
    <property type="term" value="P:glyceraldehyde-3-phosphate biosynthetic process"/>
    <property type="evidence" value="ECO:0007669"/>
    <property type="project" value="TreeGrafter"/>
</dbReference>
<dbReference type="InterPro" id="IPR020861">
    <property type="entry name" value="Triosephosphate_isomerase_AS"/>
</dbReference>
<feature type="active site" description="Electrophile" evidence="7">
    <location>
        <position position="96"/>
    </location>
</feature>
<comment type="catalytic activity">
    <reaction evidence="7 8">
        <text>D-glyceraldehyde 3-phosphate = dihydroxyacetone phosphate</text>
        <dbReference type="Rhea" id="RHEA:18585"/>
        <dbReference type="ChEBI" id="CHEBI:57642"/>
        <dbReference type="ChEBI" id="CHEBI:59776"/>
        <dbReference type="EC" id="5.3.1.1"/>
    </reaction>
</comment>
<evidence type="ECO:0000256" key="8">
    <source>
        <dbReference type="RuleBase" id="RU363013"/>
    </source>
</evidence>
<comment type="pathway">
    <text evidence="7 8">Carbohydrate biosynthesis; gluconeogenesis.</text>
</comment>
<gene>
    <name evidence="7 9" type="primary">tpiA</name>
    <name evidence="9" type="ORF">STSP1_01845</name>
</gene>
<reference evidence="10" key="1">
    <citation type="submission" date="2017-04" db="EMBL/GenBank/DDBJ databases">
        <title>Comparative genomics and description of representatives of a novel lineage of planctomycetes thriving in anoxic sediments.</title>
        <authorList>
            <person name="Spring S."/>
            <person name="Bunk B."/>
            <person name="Sproer C."/>
        </authorList>
    </citation>
    <scope>NUCLEOTIDE SEQUENCE [LARGE SCALE GENOMIC DNA]</scope>
    <source>
        <strain evidence="10">ST-PulAB-D4</strain>
    </source>
</reference>
<proteinExistence type="inferred from homology"/>
<evidence type="ECO:0000256" key="7">
    <source>
        <dbReference type="HAMAP-Rule" id="MF_00147"/>
    </source>
</evidence>
<dbReference type="Pfam" id="PF00121">
    <property type="entry name" value="TIM"/>
    <property type="match status" value="1"/>
</dbReference>
<dbReference type="SUPFAM" id="SSF51351">
    <property type="entry name" value="Triosephosphate isomerase (TIM)"/>
    <property type="match status" value="1"/>
</dbReference>
<dbReference type="KEGG" id="pbp:STSP1_01845"/>
<sequence length="256" mass="27762">MRKPFIAANWKMNTDSQYAVELASGLEKAIADVKGVNVAVCPPFVYLQSVAKSLSVDGNVAVGSQDVYFESNGAFTGEISCEMLKDVCCSYVITGHSERRHVIGESDELINKKTIAALEAGIKPILCIGELLEEREADKTSQVCERQLREGLKGISEEQLAEVTIAYEPVWAIGTGKTATSQQAQEVHEFVRGVIADLYSKNAADNIIIQYGGSAKPKNTKELMSCKDVDGLLVGGAGLKVDSFSEMVKITEELYK</sequence>
<evidence type="ECO:0000256" key="6">
    <source>
        <dbReference type="ARBA" id="ARBA00023235"/>
    </source>
</evidence>
<dbReference type="PROSITE" id="PS51440">
    <property type="entry name" value="TIM_2"/>
    <property type="match status" value="1"/>
</dbReference>
<dbReference type="NCBIfam" id="TIGR00419">
    <property type="entry name" value="tim"/>
    <property type="match status" value="1"/>
</dbReference>
<comment type="similarity">
    <text evidence="2 7 8">Belongs to the triosephosphate isomerase family.</text>
</comment>
<comment type="subunit">
    <text evidence="7 8">Homodimer.</text>
</comment>
<protein>
    <recommendedName>
        <fullName evidence="7 8">Triosephosphate isomerase</fullName>
        <shortName evidence="7">TIM</shortName>
        <shortName evidence="7">TPI</shortName>
        <ecNumber evidence="7 8">5.3.1.1</ecNumber>
    </recommendedName>
    <alternativeName>
        <fullName evidence="7">Triose-phosphate isomerase</fullName>
    </alternativeName>
</protein>
<organism evidence="9 10">
    <name type="scientific">Sedimentisphaera salicampi</name>
    <dbReference type="NCBI Taxonomy" id="1941349"/>
    <lineage>
        <taxon>Bacteria</taxon>
        <taxon>Pseudomonadati</taxon>
        <taxon>Planctomycetota</taxon>
        <taxon>Phycisphaerae</taxon>
        <taxon>Sedimentisphaerales</taxon>
        <taxon>Sedimentisphaeraceae</taxon>
        <taxon>Sedimentisphaera</taxon>
    </lineage>
</organism>
<dbReference type="HAMAP" id="MF_00147_B">
    <property type="entry name" value="TIM_B"/>
    <property type="match status" value="1"/>
</dbReference>
<dbReference type="Gene3D" id="3.20.20.70">
    <property type="entry name" value="Aldolase class I"/>
    <property type="match status" value="1"/>
</dbReference>
<keyword evidence="5 7" id="KW-0324">Glycolysis</keyword>
<accession>A0A1W6LNR6</accession>
<keyword evidence="10" id="KW-1185">Reference proteome</keyword>
<dbReference type="OrthoDB" id="9809429at2"/>
<dbReference type="PANTHER" id="PTHR21139:SF42">
    <property type="entry name" value="TRIOSEPHOSPHATE ISOMERASE"/>
    <property type="match status" value="1"/>
</dbReference>
<evidence type="ECO:0000313" key="10">
    <source>
        <dbReference type="Proteomes" id="UP000193334"/>
    </source>
</evidence>
<evidence type="ECO:0000256" key="5">
    <source>
        <dbReference type="ARBA" id="ARBA00023152"/>
    </source>
</evidence>
<comment type="subcellular location">
    <subcellularLocation>
        <location evidence="7 8">Cytoplasm</location>
    </subcellularLocation>
</comment>
<evidence type="ECO:0000256" key="4">
    <source>
        <dbReference type="ARBA" id="ARBA00022490"/>
    </source>
</evidence>
<dbReference type="GO" id="GO:0006096">
    <property type="term" value="P:glycolytic process"/>
    <property type="evidence" value="ECO:0007669"/>
    <property type="project" value="UniProtKB-UniRule"/>
</dbReference>
<dbReference type="GO" id="GO:0019563">
    <property type="term" value="P:glycerol catabolic process"/>
    <property type="evidence" value="ECO:0007669"/>
    <property type="project" value="TreeGrafter"/>
</dbReference>